<feature type="region of interest" description="Disordered" evidence="1">
    <location>
        <begin position="25"/>
        <end position="55"/>
    </location>
</feature>
<evidence type="ECO:0000313" key="3">
    <source>
        <dbReference type="Proteomes" id="UP000599437"/>
    </source>
</evidence>
<accession>A0ABQ3DTS4</accession>
<organism evidence="2 3">
    <name type="scientific">Streptomyces chryseus</name>
    <dbReference type="NCBI Taxonomy" id="68186"/>
    <lineage>
        <taxon>Bacteria</taxon>
        <taxon>Bacillati</taxon>
        <taxon>Actinomycetota</taxon>
        <taxon>Actinomycetes</taxon>
        <taxon>Kitasatosporales</taxon>
        <taxon>Streptomycetaceae</taxon>
        <taxon>Streptomyces</taxon>
    </lineage>
</organism>
<proteinExistence type="predicted"/>
<reference evidence="3" key="1">
    <citation type="journal article" date="2019" name="Int. J. Syst. Evol. Microbiol.">
        <title>The Global Catalogue of Microorganisms (GCM) 10K type strain sequencing project: providing services to taxonomists for standard genome sequencing and annotation.</title>
        <authorList>
            <consortium name="The Broad Institute Genomics Platform"/>
            <consortium name="The Broad Institute Genome Sequencing Center for Infectious Disease"/>
            <person name="Wu L."/>
            <person name="Ma J."/>
        </authorList>
    </citation>
    <scope>NUCLEOTIDE SEQUENCE [LARGE SCALE GENOMIC DNA]</scope>
    <source>
        <strain evidence="3">JCM 4737</strain>
    </source>
</reference>
<sequence length="55" mass="5865">MVAGRFVRHDPAVRVTSAELTLCGGSKRSAPQAAPGQRTLDGYELPPFPGQLPLF</sequence>
<comment type="caution">
    <text evidence="2">The sequence shown here is derived from an EMBL/GenBank/DDBJ whole genome shotgun (WGS) entry which is preliminary data.</text>
</comment>
<feature type="compositionally biased region" description="Pro residues" evidence="1">
    <location>
        <begin position="46"/>
        <end position="55"/>
    </location>
</feature>
<name>A0ABQ3DTS4_9ACTN</name>
<dbReference type="Proteomes" id="UP000599437">
    <property type="component" value="Unassembled WGS sequence"/>
</dbReference>
<evidence type="ECO:0000256" key="1">
    <source>
        <dbReference type="SAM" id="MobiDB-lite"/>
    </source>
</evidence>
<dbReference type="EMBL" id="BMVO01000016">
    <property type="protein sequence ID" value="GHB16155.1"/>
    <property type="molecule type" value="Genomic_DNA"/>
</dbReference>
<gene>
    <name evidence="2" type="ORF">GCM10010346_44870</name>
</gene>
<protein>
    <submittedName>
        <fullName evidence="2">Uncharacterized protein</fullName>
    </submittedName>
</protein>
<evidence type="ECO:0000313" key="2">
    <source>
        <dbReference type="EMBL" id="GHB16155.1"/>
    </source>
</evidence>
<keyword evidence="3" id="KW-1185">Reference proteome</keyword>